<accession>A0ABS3B8L8</accession>
<evidence type="ECO:0000313" key="2">
    <source>
        <dbReference type="Proteomes" id="UP000695802"/>
    </source>
</evidence>
<dbReference type="RefSeq" id="WP_206231189.1">
    <property type="nucleotide sequence ID" value="NZ_JAFIWB010000046.1"/>
</dbReference>
<gene>
    <name evidence="1" type="ORF">JR064_22340</name>
</gene>
<name>A0ABS3B8L8_9XANT</name>
<sequence length="134" mass="14986">MLDTVTTDQPRIGRHKAVRSNLAADSATETDSRAAIDLIQALQNGKVLDRLWEILQFTNASTAHDRAIRLPEVLHIMGISKSSWYDRTNLKSPAHDPAAPKHFKLGKSDRSPSVWWHSEIIAYLESLAAASRPY</sequence>
<keyword evidence="2" id="KW-1185">Reference proteome</keyword>
<protein>
    <submittedName>
        <fullName evidence="1">AlpA family phage regulatory protein</fullName>
    </submittedName>
</protein>
<comment type="caution">
    <text evidence="1">The sequence shown here is derived from an EMBL/GenBank/DDBJ whole genome shotgun (WGS) entry which is preliminary data.</text>
</comment>
<proteinExistence type="predicted"/>
<reference evidence="1 2" key="1">
    <citation type="submission" date="2021-02" db="EMBL/GenBank/DDBJ databases">
        <title>Taxonomically Unique Crown Gall-Associated Xanthomonas Stains Have Deficiency in Virulence Repertories.</title>
        <authorList>
            <person name="Mafakheri H."/>
            <person name="Taghavi S.M."/>
            <person name="Dimkic I."/>
            <person name="Nemanja K."/>
            <person name="Osdaghi E."/>
        </authorList>
    </citation>
    <scope>NUCLEOTIDE SEQUENCE [LARGE SCALE GENOMIC DNA]</scope>
    <source>
        <strain evidence="1 2">FX4</strain>
    </source>
</reference>
<dbReference type="EMBL" id="JAFIWB010000046">
    <property type="protein sequence ID" value="MBN6104907.1"/>
    <property type="molecule type" value="Genomic_DNA"/>
</dbReference>
<dbReference type="Proteomes" id="UP000695802">
    <property type="component" value="Unassembled WGS sequence"/>
</dbReference>
<evidence type="ECO:0000313" key="1">
    <source>
        <dbReference type="EMBL" id="MBN6104907.1"/>
    </source>
</evidence>
<organism evidence="1 2">
    <name type="scientific">Xanthomonas bonasiae</name>
    <dbReference type="NCBI Taxonomy" id="2810351"/>
    <lineage>
        <taxon>Bacteria</taxon>
        <taxon>Pseudomonadati</taxon>
        <taxon>Pseudomonadota</taxon>
        <taxon>Gammaproteobacteria</taxon>
        <taxon>Lysobacterales</taxon>
        <taxon>Lysobacteraceae</taxon>
        <taxon>Xanthomonas</taxon>
    </lineage>
</organism>